<name>A0A916NQ19_9FLAO</name>
<dbReference type="InterPro" id="IPR050644">
    <property type="entry name" value="PG_Glycine_Bridge_Synth"/>
</dbReference>
<dbReference type="PANTHER" id="PTHR36174:SF1">
    <property type="entry name" value="LIPID II:GLYCINE GLYCYLTRANSFERASE"/>
    <property type="match status" value="1"/>
</dbReference>
<evidence type="ECO:0000313" key="2">
    <source>
        <dbReference type="Proteomes" id="UP000683507"/>
    </source>
</evidence>
<dbReference type="KEGG" id="ptan:CRYO30217_00568"/>
<dbReference type="PANTHER" id="PTHR36174">
    <property type="entry name" value="LIPID II:GLYCINE GLYCYLTRANSFERASE"/>
    <property type="match status" value="1"/>
</dbReference>
<evidence type="ECO:0008006" key="3">
    <source>
        <dbReference type="Google" id="ProtNLM"/>
    </source>
</evidence>
<sequence>MKYQVTKVYNEAALEQSTLKDAFCLLKSIYEDPLECCVINDKGGNVVGCFFIYSFNKLWQKHVITPPFLTDVQLTSSCMANNQAQVNNFYHDIASCIADFLKGEQHNYLEIVLPYSYTDALPFLWSDFKIGIKYTYYLDLTLDTDQLLENMSTQRRKNIRDASKQALEVRQISDPQIVYSKAFETLSSKKAKFNEQIVKQLSALTAKESLTTVGIYKDHDLLALSSCLTLGNESTYMFGWNSGEKGQSFLGTFALWNCILLCKEKSQQFNFAGSQIPSIEKFFRGFGGELTPLISITSDKRKLSKRLS</sequence>
<dbReference type="EMBL" id="OU015584">
    <property type="protein sequence ID" value="CAG5078079.1"/>
    <property type="molecule type" value="Genomic_DNA"/>
</dbReference>
<dbReference type="AlphaFoldDB" id="A0A916NQ19"/>
<proteinExistence type="predicted"/>
<evidence type="ECO:0000313" key="1">
    <source>
        <dbReference type="EMBL" id="CAG5078079.1"/>
    </source>
</evidence>
<organism evidence="1 2">
    <name type="scientific">Parvicella tangerina</name>
    <dbReference type="NCBI Taxonomy" id="2829795"/>
    <lineage>
        <taxon>Bacteria</taxon>
        <taxon>Pseudomonadati</taxon>
        <taxon>Bacteroidota</taxon>
        <taxon>Flavobacteriia</taxon>
        <taxon>Flavobacteriales</taxon>
        <taxon>Parvicellaceae</taxon>
        <taxon>Parvicella</taxon>
    </lineage>
</organism>
<dbReference type="InterPro" id="IPR016181">
    <property type="entry name" value="Acyl_CoA_acyltransferase"/>
</dbReference>
<dbReference type="Proteomes" id="UP000683507">
    <property type="component" value="Chromosome"/>
</dbReference>
<accession>A0A916NQ19</accession>
<dbReference type="Gene3D" id="3.40.630.30">
    <property type="match status" value="1"/>
</dbReference>
<reference evidence="1" key="1">
    <citation type="submission" date="2021-04" db="EMBL/GenBank/DDBJ databases">
        <authorList>
            <person name="Rodrigo-Torres L."/>
            <person name="Arahal R. D."/>
            <person name="Lucena T."/>
        </authorList>
    </citation>
    <scope>NUCLEOTIDE SEQUENCE</scope>
    <source>
        <strain evidence="1">AS29M-1</strain>
    </source>
</reference>
<keyword evidence="2" id="KW-1185">Reference proteome</keyword>
<dbReference type="SUPFAM" id="SSF55729">
    <property type="entry name" value="Acyl-CoA N-acyltransferases (Nat)"/>
    <property type="match status" value="1"/>
</dbReference>
<protein>
    <recommendedName>
        <fullName evidence="3">GNAT family N-acetyltransferase</fullName>
    </recommendedName>
</protein>
<gene>
    <name evidence="1" type="ORF">CRYO30217_00568</name>
</gene>